<evidence type="ECO:0000256" key="2">
    <source>
        <dbReference type="ARBA" id="ARBA00004496"/>
    </source>
</evidence>
<dbReference type="PRINTS" id="PR01866">
    <property type="entry name" value="APOPREGMCL1"/>
</dbReference>
<comment type="subcellular location">
    <subcellularLocation>
        <location evidence="2">Cytoplasm</location>
    </subcellularLocation>
    <subcellularLocation>
        <location evidence="1">Nucleus</location>
    </subcellularLocation>
</comment>
<dbReference type="GO" id="GO:0001836">
    <property type="term" value="P:release of cytochrome c from mitochondria"/>
    <property type="evidence" value="ECO:0007669"/>
    <property type="project" value="TreeGrafter"/>
</dbReference>
<evidence type="ECO:0000256" key="4">
    <source>
        <dbReference type="ARBA" id="ARBA00022490"/>
    </source>
</evidence>
<keyword evidence="10" id="KW-1185">Reference proteome</keyword>
<dbReference type="Gene3D" id="1.10.437.10">
    <property type="entry name" value="Blc2-like"/>
    <property type="match status" value="1"/>
</dbReference>
<proteinExistence type="inferred from homology"/>
<accession>A0A3B3SG34</accession>
<protein>
    <submittedName>
        <fullName evidence="9">MCL1 apoptosis regulator, BCL2 family member b</fullName>
    </submittedName>
</protein>
<dbReference type="GO" id="GO:0097192">
    <property type="term" value="P:extrinsic apoptotic signaling pathway in absence of ligand"/>
    <property type="evidence" value="ECO:0007669"/>
    <property type="project" value="TreeGrafter"/>
</dbReference>
<dbReference type="PRINTS" id="PR01862">
    <property type="entry name" value="BCL2FAMILY"/>
</dbReference>
<dbReference type="InterPro" id="IPR013281">
    <property type="entry name" value="Apop_reg_Mc1"/>
</dbReference>
<dbReference type="PANTHER" id="PTHR11256">
    <property type="entry name" value="BCL-2 RELATED"/>
    <property type="match status" value="1"/>
</dbReference>
<dbReference type="Pfam" id="PF00452">
    <property type="entry name" value="Bcl-2"/>
    <property type="match status" value="1"/>
</dbReference>
<feature type="domain" description="Bcl-2 Bcl-2 homology region 1-3" evidence="8">
    <location>
        <begin position="155"/>
        <end position="255"/>
    </location>
</feature>
<dbReference type="GO" id="GO:0005634">
    <property type="term" value="C:nucleus"/>
    <property type="evidence" value="ECO:0007669"/>
    <property type="project" value="UniProtKB-SubCell"/>
</dbReference>
<sequence>MNPQSLKSYAPIMVSMNYHRPLHHGVLGKSILQCLDSSARAANTPCLESSGLWDDELDNCTDEVDVCPCSTRLAKRDSEKEPCRGSRLPGSTNAVGSLPTSPDGDLPAYGPICGFSRSAVEMLDQETSELITTFFAEYTGLCATLQRRNEALSTLKRVVATVVEKHKFAYNGMIGKLSLNQQSDDMTVIKTVAERIFSDGTTNWGRIASLVAFGAEVCKYLKETGREHCVEAVGKQISSYLLSEQRQWLLKNKAWDGFVEFFHVEDTESLVLQKVLVHVSECGSFELHDLKALCM</sequence>
<keyword evidence="5" id="KW-0053">Apoptosis</keyword>
<reference evidence="9" key="1">
    <citation type="submission" date="2025-08" db="UniProtKB">
        <authorList>
            <consortium name="Ensembl"/>
        </authorList>
    </citation>
    <scope>IDENTIFICATION</scope>
</reference>
<dbReference type="STRING" id="1676925.ENSPKIP00000029729"/>
<keyword evidence="4" id="KW-0963">Cytoplasm</keyword>
<dbReference type="SUPFAM" id="SSF56854">
    <property type="entry name" value="Bcl-2 inhibitors of programmed cell death"/>
    <property type="match status" value="1"/>
</dbReference>
<dbReference type="FunFam" id="1.10.437.10:FF:000017">
    <property type="entry name" value="MCL1, BCL2 family apoptosis regulator"/>
    <property type="match status" value="1"/>
</dbReference>
<evidence type="ECO:0000256" key="1">
    <source>
        <dbReference type="ARBA" id="ARBA00004123"/>
    </source>
</evidence>
<dbReference type="GO" id="GO:0008053">
    <property type="term" value="P:mitochondrial fusion"/>
    <property type="evidence" value="ECO:0007669"/>
    <property type="project" value="TreeGrafter"/>
</dbReference>
<evidence type="ECO:0000313" key="10">
    <source>
        <dbReference type="Proteomes" id="UP000261540"/>
    </source>
</evidence>
<dbReference type="InterPro" id="IPR046371">
    <property type="entry name" value="Bcl-2_BH1-3"/>
</dbReference>
<dbReference type="PANTHER" id="PTHR11256:SF46">
    <property type="entry name" value="INDUCED MYELOID LEUKEMIA CELL DIFFERENTIATION PROTEIN MCL-1"/>
    <property type="match status" value="1"/>
</dbReference>
<evidence type="ECO:0000256" key="5">
    <source>
        <dbReference type="ARBA" id="ARBA00022703"/>
    </source>
</evidence>
<dbReference type="GO" id="GO:0015267">
    <property type="term" value="F:channel activity"/>
    <property type="evidence" value="ECO:0007669"/>
    <property type="project" value="TreeGrafter"/>
</dbReference>
<dbReference type="GO" id="GO:0005741">
    <property type="term" value="C:mitochondrial outer membrane"/>
    <property type="evidence" value="ECO:0007669"/>
    <property type="project" value="TreeGrafter"/>
</dbReference>
<comment type="similarity">
    <text evidence="3">Belongs to the Bcl-2 family.</text>
</comment>
<name>A0A3B3SG34_9TELE</name>
<dbReference type="InterPro" id="IPR026298">
    <property type="entry name" value="Bcl-2_fam"/>
</dbReference>
<dbReference type="PROSITE" id="PS50062">
    <property type="entry name" value="BCL2_FAMILY"/>
    <property type="match status" value="1"/>
</dbReference>
<dbReference type="GO" id="GO:0051400">
    <property type="term" value="F:BH domain binding"/>
    <property type="evidence" value="ECO:0007669"/>
    <property type="project" value="TreeGrafter"/>
</dbReference>
<dbReference type="GO" id="GO:0042981">
    <property type="term" value="P:regulation of apoptotic process"/>
    <property type="evidence" value="ECO:0007669"/>
    <property type="project" value="InterPro"/>
</dbReference>
<keyword evidence="6" id="KW-0539">Nucleus</keyword>
<reference evidence="9" key="2">
    <citation type="submission" date="2025-09" db="UniProtKB">
        <authorList>
            <consortium name="Ensembl"/>
        </authorList>
    </citation>
    <scope>IDENTIFICATION</scope>
</reference>
<feature type="region of interest" description="Disordered" evidence="7">
    <location>
        <begin position="78"/>
        <end position="101"/>
    </location>
</feature>
<evidence type="ECO:0000256" key="7">
    <source>
        <dbReference type="SAM" id="MobiDB-lite"/>
    </source>
</evidence>
<organism evidence="9 10">
    <name type="scientific">Paramormyrops kingsleyae</name>
    <dbReference type="NCBI Taxonomy" id="1676925"/>
    <lineage>
        <taxon>Eukaryota</taxon>
        <taxon>Metazoa</taxon>
        <taxon>Chordata</taxon>
        <taxon>Craniata</taxon>
        <taxon>Vertebrata</taxon>
        <taxon>Euteleostomi</taxon>
        <taxon>Actinopterygii</taxon>
        <taxon>Neopterygii</taxon>
        <taxon>Teleostei</taxon>
        <taxon>Osteoglossocephala</taxon>
        <taxon>Osteoglossomorpha</taxon>
        <taxon>Osteoglossiformes</taxon>
        <taxon>Mormyridae</taxon>
        <taxon>Paramormyrops</taxon>
    </lineage>
</organism>
<evidence type="ECO:0000256" key="3">
    <source>
        <dbReference type="ARBA" id="ARBA00009458"/>
    </source>
</evidence>
<dbReference type="Proteomes" id="UP000261540">
    <property type="component" value="Unplaced"/>
</dbReference>
<dbReference type="InterPro" id="IPR002475">
    <property type="entry name" value="Bcl2-like"/>
</dbReference>
<dbReference type="InterPro" id="IPR036834">
    <property type="entry name" value="Bcl-2-like_sf"/>
</dbReference>
<dbReference type="CDD" id="cd06845">
    <property type="entry name" value="Bcl-2_like"/>
    <property type="match status" value="1"/>
</dbReference>
<evidence type="ECO:0000256" key="6">
    <source>
        <dbReference type="ARBA" id="ARBA00023242"/>
    </source>
</evidence>
<dbReference type="AlphaFoldDB" id="A0A3B3SG34"/>
<dbReference type="GeneTree" id="ENSGT01130000278292"/>
<evidence type="ECO:0000313" key="9">
    <source>
        <dbReference type="Ensembl" id="ENSPKIP00000029729.1"/>
    </source>
</evidence>
<evidence type="ECO:0000259" key="8">
    <source>
        <dbReference type="SMART" id="SM00337"/>
    </source>
</evidence>
<dbReference type="Ensembl" id="ENSPKIT00000010529.1">
    <property type="protein sequence ID" value="ENSPKIP00000029729.1"/>
    <property type="gene ID" value="ENSPKIG00000010863.1"/>
</dbReference>
<dbReference type="SMART" id="SM00337">
    <property type="entry name" value="BCL"/>
    <property type="match status" value="1"/>
</dbReference>
<feature type="compositionally biased region" description="Polar residues" evidence="7">
    <location>
        <begin position="89"/>
        <end position="100"/>
    </location>
</feature>
<dbReference type="GO" id="GO:0008630">
    <property type="term" value="P:intrinsic apoptotic signaling pathway in response to DNA damage"/>
    <property type="evidence" value="ECO:0007669"/>
    <property type="project" value="TreeGrafter"/>
</dbReference>